<dbReference type="OrthoDB" id="198351at2"/>
<evidence type="ECO:0000313" key="2">
    <source>
        <dbReference type="EMBL" id="PNC19417.1"/>
    </source>
</evidence>
<proteinExistence type="predicted"/>
<feature type="region of interest" description="Disordered" evidence="1">
    <location>
        <begin position="172"/>
        <end position="193"/>
    </location>
</feature>
<evidence type="ECO:0000256" key="1">
    <source>
        <dbReference type="SAM" id="MobiDB-lite"/>
    </source>
</evidence>
<protein>
    <recommendedName>
        <fullName evidence="4">Lipoprotein</fullName>
    </recommendedName>
</protein>
<evidence type="ECO:0008006" key="4">
    <source>
        <dbReference type="Google" id="ProtNLM"/>
    </source>
</evidence>
<sequence length="210" mass="23636">MFRIQHILLIAAAGLCSCATERTVTTSMQPKQRPDSAKTDAELMDALEAKFAGGFGQQTDKEGNTTMVSQKRSSFEGLRYNGDTSQIEKKAFETTAFEKKKFDGAATKFETKKWDGVKSFTDGKVDTPDFITHAKGVNTHSWQDASKQYATQKSDFEGRSWKDADKHLGRTVNRDIEARRQSFEQPTIMSARQAQARTIQETREMMGRTD</sequence>
<organism evidence="2 3">
    <name type="scientific">Akkermansia muciniphila</name>
    <dbReference type="NCBI Taxonomy" id="239935"/>
    <lineage>
        <taxon>Bacteria</taxon>
        <taxon>Pseudomonadati</taxon>
        <taxon>Verrucomicrobiota</taxon>
        <taxon>Verrucomicrobiia</taxon>
        <taxon>Verrucomicrobiales</taxon>
        <taxon>Akkermansiaceae</taxon>
        <taxon>Akkermansia</taxon>
    </lineage>
</organism>
<comment type="caution">
    <text evidence="2">The sequence shown here is derived from an EMBL/GenBank/DDBJ whole genome shotgun (WGS) entry which is preliminary data.</text>
</comment>
<name>A0A2N8HFT5_9BACT</name>
<feature type="compositionally biased region" description="Basic and acidic residues" evidence="1">
    <location>
        <begin position="172"/>
        <end position="182"/>
    </location>
</feature>
<gene>
    <name evidence="2" type="ORF">CXU22_02735</name>
</gene>
<dbReference type="Proteomes" id="UP000236000">
    <property type="component" value="Unassembled WGS sequence"/>
</dbReference>
<dbReference type="AlphaFoldDB" id="A0A2N8HFT5"/>
<dbReference type="RefSeq" id="WP_102712327.1">
    <property type="nucleotide sequence ID" value="NZ_CABMLK010000002.1"/>
</dbReference>
<accession>A0A2N8HFT5</accession>
<dbReference type="EMBL" id="PJKA01000004">
    <property type="protein sequence ID" value="PNC19417.1"/>
    <property type="molecule type" value="Genomic_DNA"/>
</dbReference>
<dbReference type="PROSITE" id="PS51257">
    <property type="entry name" value="PROKAR_LIPOPROTEIN"/>
    <property type="match status" value="1"/>
</dbReference>
<reference evidence="2 3" key="1">
    <citation type="journal article" date="2017" name="BMC Genomics">
        <title>Genome sequencing of 39 Akkermansia muciniphila isolates reveals its population structure, genomic and functional diverisity, and global distribution in mammalian gut microbiotas.</title>
        <authorList>
            <person name="Guo X."/>
            <person name="Li S."/>
            <person name="Zhang J."/>
            <person name="Wu F."/>
            <person name="Li X."/>
            <person name="Wu D."/>
            <person name="Zhang M."/>
            <person name="Ou Z."/>
            <person name="Jie Z."/>
            <person name="Yan Q."/>
            <person name="Li P."/>
            <person name="Yi J."/>
            <person name="Peng Y."/>
        </authorList>
    </citation>
    <scope>NUCLEOTIDE SEQUENCE [LARGE SCALE GENOMIC DNA]</scope>
    <source>
        <strain evidence="2 3">GP24</strain>
    </source>
</reference>
<evidence type="ECO:0000313" key="3">
    <source>
        <dbReference type="Proteomes" id="UP000236000"/>
    </source>
</evidence>
<feature type="compositionally biased region" description="Polar residues" evidence="1">
    <location>
        <begin position="183"/>
        <end position="193"/>
    </location>
</feature>